<evidence type="ECO:0000313" key="3">
    <source>
        <dbReference type="EMBL" id="MBC5721677.1"/>
    </source>
</evidence>
<feature type="transmembrane region" description="Helical" evidence="1">
    <location>
        <begin position="78"/>
        <end position="110"/>
    </location>
</feature>
<keyword evidence="1" id="KW-1133">Transmembrane helix</keyword>
<evidence type="ECO:0000259" key="2">
    <source>
        <dbReference type="Pfam" id="PF07331"/>
    </source>
</evidence>
<feature type="transmembrane region" description="Helical" evidence="1">
    <location>
        <begin position="9"/>
        <end position="27"/>
    </location>
</feature>
<sequence length="144" mass="16503">MNRKAKQDIFACILIYAFMLFCFMQTFTMKSGAETMPRLILSVALICNTALLVRTVRQLKKNPSNEGYTSISEIKVPILMFLGVVLYCVLFSFTNYFIATAILILVFMLIEKVKPLWLILTIDAVYLVFIYVLFVVVLKVPLLK</sequence>
<proteinExistence type="predicted"/>
<feature type="transmembrane region" description="Helical" evidence="1">
    <location>
        <begin position="39"/>
        <end position="57"/>
    </location>
</feature>
<evidence type="ECO:0000256" key="1">
    <source>
        <dbReference type="SAM" id="Phobius"/>
    </source>
</evidence>
<feature type="domain" description="DUF1468" evidence="2">
    <location>
        <begin position="13"/>
        <end position="142"/>
    </location>
</feature>
<dbReference type="InterPro" id="IPR009936">
    <property type="entry name" value="DUF1468"/>
</dbReference>
<reference evidence="3" key="1">
    <citation type="submission" date="2020-08" db="EMBL/GenBank/DDBJ databases">
        <title>Genome public.</title>
        <authorList>
            <person name="Liu C."/>
            <person name="Sun Q."/>
        </authorList>
    </citation>
    <scope>NUCLEOTIDE SEQUENCE</scope>
    <source>
        <strain evidence="3">NSJ-23</strain>
    </source>
</reference>
<dbReference type="Proteomes" id="UP000628736">
    <property type="component" value="Unassembled WGS sequence"/>
</dbReference>
<keyword evidence="1" id="KW-0812">Transmembrane</keyword>
<evidence type="ECO:0000313" key="4">
    <source>
        <dbReference type="Proteomes" id="UP000628736"/>
    </source>
</evidence>
<comment type="caution">
    <text evidence="3">The sequence shown here is derived from an EMBL/GenBank/DDBJ whole genome shotgun (WGS) entry which is preliminary data.</text>
</comment>
<keyword evidence="1" id="KW-0472">Membrane</keyword>
<dbReference type="EMBL" id="JACOPO010000001">
    <property type="protein sequence ID" value="MBC5721677.1"/>
    <property type="molecule type" value="Genomic_DNA"/>
</dbReference>
<name>A0A8J6J780_9FIRM</name>
<gene>
    <name evidence="3" type="ORF">H8S11_02415</name>
</gene>
<keyword evidence="4" id="KW-1185">Reference proteome</keyword>
<protein>
    <submittedName>
        <fullName evidence="3">Tripartite tricarboxylate transporter TctB family protein</fullName>
    </submittedName>
</protein>
<dbReference type="AlphaFoldDB" id="A0A8J6J780"/>
<accession>A0A8J6J780</accession>
<dbReference type="Pfam" id="PF07331">
    <property type="entry name" value="TctB"/>
    <property type="match status" value="1"/>
</dbReference>
<organism evidence="3 4">
    <name type="scientific">Flintibacter hominis</name>
    <dbReference type="NCBI Taxonomy" id="2763048"/>
    <lineage>
        <taxon>Bacteria</taxon>
        <taxon>Bacillati</taxon>
        <taxon>Bacillota</taxon>
        <taxon>Clostridia</taxon>
        <taxon>Eubacteriales</taxon>
        <taxon>Flintibacter</taxon>
    </lineage>
</organism>
<dbReference type="RefSeq" id="WP_186852051.1">
    <property type="nucleotide sequence ID" value="NZ_JACOPO010000001.1"/>
</dbReference>
<feature type="transmembrane region" description="Helical" evidence="1">
    <location>
        <begin position="116"/>
        <end position="138"/>
    </location>
</feature>